<protein>
    <recommendedName>
        <fullName evidence="1">N-acetyltransferase domain-containing protein</fullName>
    </recommendedName>
</protein>
<dbReference type="OrthoDB" id="329272at2759"/>
<dbReference type="Proteomes" id="UP000825935">
    <property type="component" value="Chromosome 35"/>
</dbReference>
<proteinExistence type="predicted"/>
<feature type="domain" description="N-acetyltransferase" evidence="1">
    <location>
        <begin position="10"/>
        <end position="190"/>
    </location>
</feature>
<dbReference type="InterPro" id="IPR000182">
    <property type="entry name" value="GNAT_dom"/>
</dbReference>
<sequence>MSILPSSSHLEIKSFYAAQDSLAFHDACSIRYNVFVVEQGFSPDNEFDKIDETCVHLLAYQVSPAWGAGRSVPVGTLRVHQVLDSAVAKIGRVAVMKPHRNQGIARQLLSVAEDVARSMGLTQCILHSQLEKRAVYEKFGYRLMEDAQDQQHFNENLVSYDGIGTADLEDRRGQFLEEGVWHVKMYKDIL</sequence>
<keyword evidence="3" id="KW-1185">Reference proteome</keyword>
<dbReference type="Pfam" id="PF00583">
    <property type="entry name" value="Acetyltransf_1"/>
    <property type="match status" value="1"/>
</dbReference>
<dbReference type="EMBL" id="CM035440">
    <property type="protein sequence ID" value="KAH7282058.1"/>
    <property type="molecule type" value="Genomic_DNA"/>
</dbReference>
<accession>A0A8T2QEJ0</accession>
<dbReference type="SUPFAM" id="SSF55729">
    <property type="entry name" value="Acyl-CoA N-acyltransferases (Nat)"/>
    <property type="match status" value="1"/>
</dbReference>
<comment type="caution">
    <text evidence="2">The sequence shown here is derived from an EMBL/GenBank/DDBJ whole genome shotgun (WGS) entry which is preliminary data.</text>
</comment>
<evidence type="ECO:0000259" key="1">
    <source>
        <dbReference type="PROSITE" id="PS51186"/>
    </source>
</evidence>
<dbReference type="OMA" id="IVGSTME"/>
<evidence type="ECO:0000313" key="2">
    <source>
        <dbReference type="EMBL" id="KAH7282058.1"/>
    </source>
</evidence>
<dbReference type="CDD" id="cd04301">
    <property type="entry name" value="NAT_SF"/>
    <property type="match status" value="1"/>
</dbReference>
<dbReference type="GO" id="GO:0008080">
    <property type="term" value="F:N-acetyltransferase activity"/>
    <property type="evidence" value="ECO:0007669"/>
    <property type="project" value="TreeGrafter"/>
</dbReference>
<dbReference type="PROSITE" id="PS51186">
    <property type="entry name" value="GNAT"/>
    <property type="match status" value="1"/>
</dbReference>
<gene>
    <name evidence="2" type="ORF">KP509_35G010100</name>
</gene>
<name>A0A8T2QEJ0_CERRI</name>
<reference evidence="2" key="1">
    <citation type="submission" date="2021-08" db="EMBL/GenBank/DDBJ databases">
        <title>WGS assembly of Ceratopteris richardii.</title>
        <authorList>
            <person name="Marchant D.B."/>
            <person name="Chen G."/>
            <person name="Jenkins J."/>
            <person name="Shu S."/>
            <person name="Leebens-Mack J."/>
            <person name="Grimwood J."/>
            <person name="Schmutz J."/>
            <person name="Soltis P."/>
            <person name="Soltis D."/>
            <person name="Chen Z.-H."/>
        </authorList>
    </citation>
    <scope>NUCLEOTIDE SEQUENCE</scope>
    <source>
        <strain evidence="2">Whitten #5841</strain>
        <tissue evidence="2">Leaf</tissue>
    </source>
</reference>
<organism evidence="2 3">
    <name type="scientific">Ceratopteris richardii</name>
    <name type="common">Triangle waterfern</name>
    <dbReference type="NCBI Taxonomy" id="49495"/>
    <lineage>
        <taxon>Eukaryota</taxon>
        <taxon>Viridiplantae</taxon>
        <taxon>Streptophyta</taxon>
        <taxon>Embryophyta</taxon>
        <taxon>Tracheophyta</taxon>
        <taxon>Polypodiopsida</taxon>
        <taxon>Polypodiidae</taxon>
        <taxon>Polypodiales</taxon>
        <taxon>Pteridineae</taxon>
        <taxon>Pteridaceae</taxon>
        <taxon>Parkerioideae</taxon>
        <taxon>Ceratopteris</taxon>
    </lineage>
</organism>
<dbReference type="InterPro" id="IPR016181">
    <property type="entry name" value="Acyl_CoA_acyltransferase"/>
</dbReference>
<dbReference type="InterPro" id="IPR039143">
    <property type="entry name" value="GNPNAT1-like"/>
</dbReference>
<dbReference type="AlphaFoldDB" id="A0A8T2QEJ0"/>
<dbReference type="PANTHER" id="PTHR13355">
    <property type="entry name" value="GLUCOSAMINE 6-PHOSPHATE N-ACETYLTRANSFERASE"/>
    <property type="match status" value="1"/>
</dbReference>
<evidence type="ECO:0000313" key="3">
    <source>
        <dbReference type="Proteomes" id="UP000825935"/>
    </source>
</evidence>
<dbReference type="Gene3D" id="3.40.630.30">
    <property type="match status" value="1"/>
</dbReference>